<dbReference type="InterPro" id="IPR027434">
    <property type="entry name" value="Homing_endonucl"/>
</dbReference>
<dbReference type="Gene3D" id="3.10.28.10">
    <property type="entry name" value="Homing endonucleases"/>
    <property type="match status" value="1"/>
</dbReference>
<dbReference type="EMBL" id="BK014938">
    <property type="protein sequence ID" value="DAD83466.1"/>
    <property type="molecule type" value="Genomic_DNA"/>
</dbReference>
<evidence type="ECO:0000259" key="3">
    <source>
        <dbReference type="PROSITE" id="PS50819"/>
    </source>
</evidence>
<dbReference type="PROSITE" id="PS50819">
    <property type="entry name" value="INTEIN_ENDONUCLEASE"/>
    <property type="match status" value="1"/>
</dbReference>
<proteinExistence type="predicted"/>
<dbReference type="InterPro" id="IPR004042">
    <property type="entry name" value="Intein_endonuc_central"/>
</dbReference>
<evidence type="ECO:0000256" key="1">
    <source>
        <dbReference type="ARBA" id="ARBA00022813"/>
    </source>
</evidence>
<dbReference type="PROSITE" id="PS50817">
    <property type="entry name" value="INTEIN_N_TER"/>
    <property type="match status" value="1"/>
</dbReference>
<name>A0A8S5MMT0_9CAUD</name>
<organism evidence="4">
    <name type="scientific">Siphoviridae sp. ctxc31</name>
    <dbReference type="NCBI Taxonomy" id="2826520"/>
    <lineage>
        <taxon>Viruses</taxon>
        <taxon>Duplodnaviria</taxon>
        <taxon>Heunggongvirae</taxon>
        <taxon>Uroviricota</taxon>
        <taxon>Caudoviricetes</taxon>
    </lineage>
</organism>
<feature type="domain" description="DOD-type homing endonuclease" evidence="3">
    <location>
        <begin position="392"/>
        <end position="531"/>
    </location>
</feature>
<accession>A0A8S5MMT0</accession>
<reference evidence="4" key="1">
    <citation type="journal article" date="2021" name="Proc. Natl. Acad. Sci. U.S.A.">
        <title>A Catalog of Tens of Thousands of Viruses from Human Metagenomes Reveals Hidden Associations with Chronic Diseases.</title>
        <authorList>
            <person name="Tisza M.J."/>
            <person name="Buck C.B."/>
        </authorList>
    </citation>
    <scope>NUCLEOTIDE SEQUENCE</scope>
    <source>
        <strain evidence="4">Ctxc31</strain>
    </source>
</reference>
<keyword evidence="1" id="KW-0068">Autocatalytic cleavage</keyword>
<dbReference type="SUPFAM" id="SSF55608">
    <property type="entry name" value="Homing endonucleases"/>
    <property type="match status" value="1"/>
</dbReference>
<evidence type="ECO:0000256" key="2">
    <source>
        <dbReference type="ARBA" id="ARBA00023000"/>
    </source>
</evidence>
<dbReference type="GO" id="GO:0016539">
    <property type="term" value="P:intein-mediated protein splicing"/>
    <property type="evidence" value="ECO:0007669"/>
    <property type="project" value="InterPro"/>
</dbReference>
<dbReference type="SUPFAM" id="SSF51294">
    <property type="entry name" value="Hedgehog/intein (Hint) domain"/>
    <property type="match status" value="1"/>
</dbReference>
<dbReference type="InterPro" id="IPR036844">
    <property type="entry name" value="Hint_dom_sf"/>
</dbReference>
<protein>
    <submittedName>
        <fullName evidence="4">Intein splicing domain</fullName>
    </submittedName>
</protein>
<evidence type="ECO:0000313" key="4">
    <source>
        <dbReference type="EMBL" id="DAD83466.1"/>
    </source>
</evidence>
<sequence length="657" mass="76856">MIFTPDDIQRLFTIVDYRLARTIADILGKEFLTDNDKKVLDEFHFDWKDLKLIPPYWQAYLFGRLSAVLTPKQLQTLNYTDIKQYTARKQYKQPSKRELYEYQAAATRSYSYIKGMGERVKKTLSNSVSEQEIKNLVENRRIEELSTIKREHELGVLEKRSVQGIVSNIGNQLKDWNRDWGRIVETEFQNIYELGNAQMIINQHGLDARVYKEVYPGACRYCLNLYTTAGAGSKPRIFKLSELIQNGDNIGRKSKDWKPVIGTVHPFCYDDKTEVLTNEGFKFFKDLNKTESFLSINLETGDAEYVKAVNWIDQEYKGDMILRKHKSFSLMTTPNHNHVISKRNGPWKLIPEGSINKWSNKFLRTIPNWSGESITSIRFGNRSYDSKLFYQFLGYFLSEGSTIEYDTRRIHISQSENKYLQKIFDCCVELFPQANKCSNYIEIRCRKGIEDDLWEYMCQFGHSHEKFIPSEVKEADKEGIEIFLDAFREGDGSIHKGRNWDGYQCKDNRVFSTSSPRLASDLGELMLKIGRRPSYRNMGKVVVFDKKRQQTYTSKYDQIYIDECFNTTAVSEALQPQIIKYDGRIYDVELEKYHTLIIRREGKVCVSGNCRCGTRYIPDDYVWDDKLQTFVPPKDYKSKVERKSKVTIMVGDKKFLV</sequence>
<dbReference type="GO" id="GO:0004519">
    <property type="term" value="F:endonuclease activity"/>
    <property type="evidence" value="ECO:0007669"/>
    <property type="project" value="InterPro"/>
</dbReference>
<keyword evidence="2" id="KW-0651">Protein splicing</keyword>
<dbReference type="InterPro" id="IPR006141">
    <property type="entry name" value="Intein_N"/>
</dbReference>